<feature type="non-terminal residue" evidence="1">
    <location>
        <position position="1"/>
    </location>
</feature>
<dbReference type="Proteomes" id="UP000789901">
    <property type="component" value="Unassembled WGS sequence"/>
</dbReference>
<name>A0ABN7X8S4_GIGMA</name>
<feature type="non-terminal residue" evidence="1">
    <location>
        <position position="54"/>
    </location>
</feature>
<dbReference type="EMBL" id="CAJVQB010097975">
    <property type="protein sequence ID" value="CAG8849800.1"/>
    <property type="molecule type" value="Genomic_DNA"/>
</dbReference>
<evidence type="ECO:0000313" key="2">
    <source>
        <dbReference type="Proteomes" id="UP000789901"/>
    </source>
</evidence>
<reference evidence="1 2" key="1">
    <citation type="submission" date="2021-06" db="EMBL/GenBank/DDBJ databases">
        <authorList>
            <person name="Kallberg Y."/>
            <person name="Tangrot J."/>
            <person name="Rosling A."/>
        </authorList>
    </citation>
    <scope>NUCLEOTIDE SEQUENCE [LARGE SCALE GENOMIC DNA]</scope>
    <source>
        <strain evidence="1 2">120-4 pot B 10/14</strain>
    </source>
</reference>
<protein>
    <submittedName>
        <fullName evidence="1">35842_t:CDS:1</fullName>
    </submittedName>
</protein>
<proteinExistence type="predicted"/>
<keyword evidence="2" id="KW-1185">Reference proteome</keyword>
<organism evidence="1 2">
    <name type="scientific">Gigaspora margarita</name>
    <dbReference type="NCBI Taxonomy" id="4874"/>
    <lineage>
        <taxon>Eukaryota</taxon>
        <taxon>Fungi</taxon>
        <taxon>Fungi incertae sedis</taxon>
        <taxon>Mucoromycota</taxon>
        <taxon>Glomeromycotina</taxon>
        <taxon>Glomeromycetes</taxon>
        <taxon>Diversisporales</taxon>
        <taxon>Gigasporaceae</taxon>
        <taxon>Gigaspora</taxon>
    </lineage>
</organism>
<evidence type="ECO:0000313" key="1">
    <source>
        <dbReference type="EMBL" id="CAG8849800.1"/>
    </source>
</evidence>
<sequence length="54" mass="6041">ISHQNIALNTFYCYDLVFIDESSIASQNQLSSKSSLPVPDIKVTFPPIVDIEEL</sequence>
<comment type="caution">
    <text evidence="1">The sequence shown here is derived from an EMBL/GenBank/DDBJ whole genome shotgun (WGS) entry which is preliminary data.</text>
</comment>
<accession>A0ABN7X8S4</accession>
<gene>
    <name evidence="1" type="ORF">GMARGA_LOCUS39891</name>
</gene>